<protein>
    <submittedName>
        <fullName evidence="1">Uncharacterized protein</fullName>
    </submittedName>
</protein>
<reference evidence="1" key="1">
    <citation type="submission" date="2015-06" db="UniProtKB">
        <authorList>
            <consortium name="EnsemblPlants"/>
        </authorList>
    </citation>
    <scope>IDENTIFICATION</scope>
</reference>
<name>M8C835_AEGTA</name>
<accession>M8C835</accession>
<sequence>MPSHDRAMYFSGDACRILIPWHLLLLSLGAAAIFRGDYHMNYTFIWFIAFFESILIKKWTIRSSLLCPYLSIKQCDC</sequence>
<evidence type="ECO:0000313" key="1">
    <source>
        <dbReference type="EnsemblPlants" id="EMT30444"/>
    </source>
</evidence>
<dbReference type="AlphaFoldDB" id="M8C835"/>
<dbReference type="EnsemblPlants" id="EMT30444">
    <property type="protein sequence ID" value="EMT30444"/>
    <property type="gene ID" value="F775_08068"/>
</dbReference>
<proteinExistence type="predicted"/>
<organism evidence="1">
    <name type="scientific">Aegilops tauschii</name>
    <name type="common">Tausch's goatgrass</name>
    <name type="synonym">Aegilops squarrosa</name>
    <dbReference type="NCBI Taxonomy" id="37682"/>
    <lineage>
        <taxon>Eukaryota</taxon>
        <taxon>Viridiplantae</taxon>
        <taxon>Streptophyta</taxon>
        <taxon>Embryophyta</taxon>
        <taxon>Tracheophyta</taxon>
        <taxon>Spermatophyta</taxon>
        <taxon>Magnoliopsida</taxon>
        <taxon>Liliopsida</taxon>
        <taxon>Poales</taxon>
        <taxon>Poaceae</taxon>
        <taxon>BOP clade</taxon>
        <taxon>Pooideae</taxon>
        <taxon>Triticodae</taxon>
        <taxon>Triticeae</taxon>
        <taxon>Triticinae</taxon>
        <taxon>Aegilops</taxon>
    </lineage>
</organism>